<name>Q9EN36_AMEPV</name>
<organism evidence="1 2">
    <name type="scientific">Amsacta moorei entomopoxvirus</name>
    <name type="common">AmEPV</name>
    <dbReference type="NCBI Taxonomy" id="28321"/>
    <lineage>
        <taxon>Viruses</taxon>
        <taxon>Varidnaviria</taxon>
        <taxon>Bamfordvirae</taxon>
        <taxon>Nucleocytoviricota</taxon>
        <taxon>Pokkesviricetes</taxon>
        <taxon>Chitovirales</taxon>
        <taxon>Poxviridae</taxon>
        <taxon>Entomopoxvirinae</taxon>
        <taxon>Betaentomopoxvirus</taxon>
    </lineage>
</organism>
<dbReference type="SUPFAM" id="SSF49894">
    <property type="entry name" value="Baculovirus p35 protein"/>
    <property type="match status" value="1"/>
</dbReference>
<dbReference type="MEROPS" id="I50.003"/>
<dbReference type="Proteomes" id="UP000000872">
    <property type="component" value="Segment"/>
</dbReference>
<protein>
    <submittedName>
        <fullName evidence="1">AMV010</fullName>
    </submittedName>
</protein>
<dbReference type="Gene3D" id="2.60.250.10">
    <property type="entry name" value="Baculovirus p35"/>
    <property type="match status" value="1"/>
</dbReference>
<sequence>MCFNDYDILLKNTKIIDIKTDNNKRKCTYITKILSNDVNIYNNIFMIPFYGKINKINIINNDHNNYINSILLKINKYFDKKIDNNVYNFDTNIICNINENDIQILYYKLDYFILEYKNILYKNNIKSDYIKYIYNNCIELLNNKINNINKYYIILCIIKNENNPKILNSNIFINIDYELLSNYIIIPTMSNSNNNIYDYDYKCYIDNVNNYNHNNIIVNKNFKYIDKELFITKKSNIIKDLCGFIYNNDKKILFIKLNFSNEYNDNIKITVE</sequence>
<evidence type="ECO:0000313" key="2">
    <source>
        <dbReference type="Proteomes" id="UP000000872"/>
    </source>
</evidence>
<accession>Q9EN36</accession>
<dbReference type="RefSeq" id="NP_064792.1">
    <property type="nucleotide sequence ID" value="NC_002520.1"/>
</dbReference>
<dbReference type="OrthoDB" id="36035at10239"/>
<dbReference type="GeneID" id="1494600"/>
<proteinExistence type="predicted"/>
<gene>
    <name evidence="1" type="primary">AMV010</name>
</gene>
<dbReference type="InterPro" id="IPR036562">
    <property type="entry name" value="Baculovirus_p35_sf"/>
</dbReference>
<reference evidence="1 2" key="1">
    <citation type="journal article" date="2000" name="Virology">
        <title>Complete genomic sequence of the Amsacta moorei entomopoxvirus: analysis and comparison with other poxviruses.</title>
        <authorList>
            <person name="Bawden A.L."/>
            <person name="Glassberg K.J."/>
            <person name="Diggans J."/>
            <person name="Shaw R."/>
            <person name="Farmerie W."/>
            <person name="Moyer R.W."/>
        </authorList>
    </citation>
    <scope>NUCLEOTIDE SEQUENCE [LARGE SCALE GENOMIC DNA]</scope>
</reference>
<dbReference type="EMBL" id="AF250284">
    <property type="protein sequence ID" value="AAG02716.1"/>
    <property type="molecule type" value="Genomic_DNA"/>
</dbReference>
<organismHost>
    <name type="scientific">Amsacta</name>
    <dbReference type="NCBI Taxonomy" id="340055"/>
</organismHost>
<dbReference type="KEGG" id="vg:1494600"/>
<evidence type="ECO:0000313" key="1">
    <source>
        <dbReference type="EMBL" id="AAG02716.1"/>
    </source>
</evidence>
<keyword evidence="2" id="KW-1185">Reference proteome</keyword>